<sequence>MVRTSIAEAPQWGLRWMASCPRLPRSLHGQPCTLFVSSRLSLSIFSPLSSSFSSLWCFLSDQTRRSPSVAQPSSSLLPASPLLPASSPSLSSCRLCTASAACLAARPSPRSSQSSRRSSPSARPVSTFSSSASNCSVSRPAPTASFASAGVSSVCRECLRPARWPRGSRLFSSSAPSAEAFATLLRDPSPLSLETVLQILDFRLKEKQFVSFAHEHEHNHPAASVGMSPGEFVVALNRVAACVVSREARTEREAGEVEAAAQSLPGQDSVWRDIRFQRFLARLKKRLLAFKPGDLHRTLVAFSRLKYCPDDLLSSILRLLDSPPSASVSDDQHQEGSPDGFAALSPQQLSQLPVLLCPLSHGASREVLQEFLRSYCRFLSSSPPSSVSVPAGTKGTGQELTSPPPARVDACSLQELSFIVLGLSTLGFRDLPFLGLLAHAVQTKVATHPLFLQLSRDSSKSRGTLGDVTHSVSLTTALLSFATLGVVHPRLYQEIFRALRGALHCLPPSQLANLTLALATLTREPANPFPLTFLSALEDVVAERCMLMDGEDALTTAWAGCALNLHQGNATLFRRLLSQCVLSLASAERQGDTSAALSKQQKQQLAQIRLDLLLNPSPKTQKLREELEKDKPLWEGLHELYADGRETEAAFEEDETGEDLDAIPHAVRDAEEEVFQLLKLHPEVTAAALRGRLAVETETAETPSGDAAARRSAHPAAGPDEDERGGELLERDARLCGFYRCPVLLREKASASREEKLLSSTGGVAVLVDFTTFPDFAEPSDLFLALKHRHLRLAGYTLLVIRLSQWQALDTVTEKREYIVSRLLP</sequence>
<dbReference type="GeneID" id="7899166"/>
<organism evidence="2 3">
    <name type="scientific">Toxoplasma gondii (strain ATCC 50611 / Me49)</name>
    <dbReference type="NCBI Taxonomy" id="508771"/>
    <lineage>
        <taxon>Eukaryota</taxon>
        <taxon>Sar</taxon>
        <taxon>Alveolata</taxon>
        <taxon>Apicomplexa</taxon>
        <taxon>Conoidasida</taxon>
        <taxon>Coccidia</taxon>
        <taxon>Eucoccidiorida</taxon>
        <taxon>Eimeriorina</taxon>
        <taxon>Sarcocystidae</taxon>
        <taxon>Toxoplasma</taxon>
    </lineage>
</organism>
<feature type="region of interest" description="Disordered" evidence="1">
    <location>
        <begin position="107"/>
        <end position="138"/>
    </location>
</feature>
<evidence type="ECO:0000256" key="1">
    <source>
        <dbReference type="SAM" id="MobiDB-lite"/>
    </source>
</evidence>
<gene>
    <name evidence="2" type="ORF">TGME49_273885</name>
</gene>
<dbReference type="AlphaFoldDB" id="S8GJN0"/>
<dbReference type="KEGG" id="tgo:TGME49_273885"/>
<proteinExistence type="predicted"/>
<feature type="region of interest" description="Disordered" evidence="1">
    <location>
        <begin position="696"/>
        <end position="726"/>
    </location>
</feature>
<dbReference type="RefSeq" id="XP_018636740.1">
    <property type="nucleotide sequence ID" value="XM_018781703.1"/>
</dbReference>
<dbReference type="EMBL" id="KE138831">
    <property type="protein sequence ID" value="EPT28694.1"/>
    <property type="molecule type" value="Genomic_DNA"/>
</dbReference>
<reference evidence="2" key="1">
    <citation type="submission" date="2013-04" db="EMBL/GenBank/DDBJ databases">
        <authorList>
            <person name="Sibley D."/>
            <person name="Venepally P."/>
            <person name="Karamycheva S."/>
            <person name="Hadjithomas M."/>
            <person name="Khan A."/>
            <person name="Brunk B."/>
            <person name="Roos D."/>
            <person name="Caler E."/>
            <person name="Lorenzi H."/>
        </authorList>
    </citation>
    <scope>NUCLEOTIDE SEQUENCE [LARGE SCALE GENOMIC DNA]</scope>
    <source>
        <strain evidence="2">ME49</strain>
    </source>
</reference>
<evidence type="ECO:0000313" key="2">
    <source>
        <dbReference type="EMBL" id="EPT28694.1"/>
    </source>
</evidence>
<dbReference type="VEuPathDB" id="ToxoDB:TGME49_273885"/>
<feature type="compositionally biased region" description="Polar residues" evidence="1">
    <location>
        <begin position="126"/>
        <end position="137"/>
    </location>
</feature>
<accession>S8GJN0</accession>
<name>S8GJN0_TOXGM</name>
<dbReference type="Proteomes" id="UP000001529">
    <property type="component" value="Chromosome VIII"/>
</dbReference>
<protein>
    <recommendedName>
        <fullName evidence="4">RAP domain-containing protein</fullName>
    </recommendedName>
</protein>
<feature type="compositionally biased region" description="Low complexity" evidence="1">
    <location>
        <begin position="107"/>
        <end position="124"/>
    </location>
</feature>
<dbReference type="EMBL" id="CM002043">
    <property type="protein sequence ID" value="EPT28694.1"/>
    <property type="molecule type" value="Genomic_DNA"/>
</dbReference>
<evidence type="ECO:0000313" key="3">
    <source>
        <dbReference type="Proteomes" id="UP000001529"/>
    </source>
</evidence>
<keyword evidence="3" id="KW-1185">Reference proteome</keyword>
<dbReference type="OrthoDB" id="348461at2759"/>
<feature type="region of interest" description="Disordered" evidence="1">
    <location>
        <begin position="383"/>
        <end position="404"/>
    </location>
</feature>
<evidence type="ECO:0008006" key="4">
    <source>
        <dbReference type="Google" id="ProtNLM"/>
    </source>
</evidence>